<evidence type="ECO:0000313" key="9">
    <source>
        <dbReference type="Proteomes" id="UP000282551"/>
    </source>
</evidence>
<dbReference type="InterPro" id="IPR006162">
    <property type="entry name" value="Ppantetheine_attach_site"/>
</dbReference>
<dbReference type="Pfam" id="PF00550">
    <property type="entry name" value="PP-binding"/>
    <property type="match status" value="5"/>
</dbReference>
<evidence type="ECO:0000256" key="5">
    <source>
        <dbReference type="ARBA" id="ARBA00022737"/>
    </source>
</evidence>
<dbReference type="NCBIfam" id="TIGR01733">
    <property type="entry name" value="AA-adenyl-dom"/>
    <property type="match status" value="5"/>
</dbReference>
<dbReference type="GO" id="GO:0003824">
    <property type="term" value="F:catalytic activity"/>
    <property type="evidence" value="ECO:0007669"/>
    <property type="project" value="InterPro"/>
</dbReference>
<dbReference type="PROSITE" id="PS50075">
    <property type="entry name" value="CARRIER"/>
    <property type="match status" value="5"/>
</dbReference>
<evidence type="ECO:0000256" key="3">
    <source>
        <dbReference type="ARBA" id="ARBA00022450"/>
    </source>
</evidence>
<evidence type="ECO:0000259" key="7">
    <source>
        <dbReference type="PROSITE" id="PS50075"/>
    </source>
</evidence>
<keyword evidence="5" id="KW-0677">Repeat</keyword>
<dbReference type="FunFam" id="3.30.300.30:FF:000010">
    <property type="entry name" value="Enterobactin synthetase component F"/>
    <property type="match status" value="3"/>
</dbReference>
<reference evidence="8 9" key="1">
    <citation type="submission" date="2018-12" db="EMBL/GenBank/DDBJ databases">
        <authorList>
            <consortium name="Pathogen Informatics"/>
        </authorList>
    </citation>
    <scope>NUCLEOTIDE SEQUENCE [LARGE SCALE GENOMIC DNA]</scope>
    <source>
        <strain evidence="8 9">NCTC10485</strain>
    </source>
</reference>
<dbReference type="GO" id="GO:0005829">
    <property type="term" value="C:cytosol"/>
    <property type="evidence" value="ECO:0007669"/>
    <property type="project" value="TreeGrafter"/>
</dbReference>
<dbReference type="Gene3D" id="3.40.50.150">
    <property type="entry name" value="Vaccinia Virus protein VP39"/>
    <property type="match status" value="2"/>
</dbReference>
<dbReference type="Pfam" id="PF00501">
    <property type="entry name" value="AMP-binding"/>
    <property type="match status" value="5"/>
</dbReference>
<dbReference type="CDD" id="cd19540">
    <property type="entry name" value="LCL_NRPS-like"/>
    <property type="match status" value="5"/>
</dbReference>
<dbReference type="Gene3D" id="3.30.559.30">
    <property type="entry name" value="Nonribosomal peptide synthetase, condensation domain"/>
    <property type="match status" value="6"/>
</dbReference>
<dbReference type="PANTHER" id="PTHR45527:SF1">
    <property type="entry name" value="FATTY ACID SYNTHASE"/>
    <property type="match status" value="1"/>
</dbReference>
<comment type="cofactor">
    <cofactor evidence="1">
        <name>pantetheine 4'-phosphate</name>
        <dbReference type="ChEBI" id="CHEBI:47942"/>
    </cofactor>
</comment>
<dbReference type="InterPro" id="IPR036736">
    <property type="entry name" value="ACP-like_sf"/>
</dbReference>
<keyword evidence="4" id="KW-0597">Phosphoprotein</keyword>
<feature type="domain" description="Carrier" evidence="7">
    <location>
        <begin position="4541"/>
        <end position="4616"/>
    </location>
</feature>
<evidence type="ECO:0000313" key="8">
    <source>
        <dbReference type="EMBL" id="VEG45217.1"/>
    </source>
</evidence>
<dbReference type="Gene3D" id="2.30.38.10">
    <property type="entry name" value="Luciferase, Domain 3"/>
    <property type="match status" value="1"/>
</dbReference>
<dbReference type="PROSITE" id="PS00012">
    <property type="entry name" value="PHOSPHOPANTETHEINE"/>
    <property type="match status" value="5"/>
</dbReference>
<evidence type="ECO:0000256" key="1">
    <source>
        <dbReference type="ARBA" id="ARBA00001957"/>
    </source>
</evidence>
<dbReference type="EMBL" id="LR134355">
    <property type="protein sequence ID" value="VEG45217.1"/>
    <property type="molecule type" value="Genomic_DNA"/>
</dbReference>
<dbReference type="GO" id="GO:0043041">
    <property type="term" value="P:amino acid activation for nonribosomal peptide biosynthetic process"/>
    <property type="evidence" value="ECO:0007669"/>
    <property type="project" value="TreeGrafter"/>
</dbReference>
<gene>
    <name evidence="8" type="primary">tycC_1</name>
    <name evidence="8" type="ORF">NCTC10485_00476</name>
</gene>
<dbReference type="FunFam" id="1.10.1200.10:FF:000016">
    <property type="entry name" value="Non-ribosomal peptide synthase"/>
    <property type="match status" value="2"/>
</dbReference>
<feature type="region of interest" description="Disordered" evidence="6">
    <location>
        <begin position="205"/>
        <end position="228"/>
    </location>
</feature>
<dbReference type="FunFam" id="3.30.559.10:FF:000012">
    <property type="entry name" value="Non-ribosomal peptide synthetase"/>
    <property type="match status" value="2"/>
</dbReference>
<dbReference type="InterPro" id="IPR025110">
    <property type="entry name" value="AMP-bd_C"/>
</dbReference>
<dbReference type="SUPFAM" id="SSF52777">
    <property type="entry name" value="CoA-dependent acyltransferases"/>
    <property type="match status" value="12"/>
</dbReference>
<accession>A0A3S4VDS0</accession>
<dbReference type="Gene3D" id="3.30.559.10">
    <property type="entry name" value="Chloramphenicol acetyltransferase-like domain"/>
    <property type="match status" value="6"/>
</dbReference>
<dbReference type="FunFam" id="2.30.38.10:FF:000001">
    <property type="entry name" value="Non-ribosomal peptide synthetase PvdI"/>
    <property type="match status" value="2"/>
</dbReference>
<feature type="domain" description="Carrier" evidence="7">
    <location>
        <begin position="5992"/>
        <end position="6067"/>
    </location>
</feature>
<evidence type="ECO:0000256" key="4">
    <source>
        <dbReference type="ARBA" id="ARBA00022553"/>
    </source>
</evidence>
<dbReference type="SMART" id="SM00823">
    <property type="entry name" value="PKS_PP"/>
    <property type="match status" value="5"/>
</dbReference>
<dbReference type="InterPro" id="IPR042099">
    <property type="entry name" value="ANL_N_sf"/>
</dbReference>
<dbReference type="SUPFAM" id="SSF56801">
    <property type="entry name" value="Acetyl-CoA synthetase-like"/>
    <property type="match status" value="5"/>
</dbReference>
<evidence type="ECO:0000256" key="2">
    <source>
        <dbReference type="ARBA" id="ARBA00006432"/>
    </source>
</evidence>
<feature type="domain" description="Carrier" evidence="7">
    <location>
        <begin position="949"/>
        <end position="1024"/>
    </location>
</feature>
<dbReference type="GO" id="GO:0009403">
    <property type="term" value="P:toxin biosynthetic process"/>
    <property type="evidence" value="ECO:0007669"/>
    <property type="project" value="UniProtKB-ARBA"/>
</dbReference>
<dbReference type="GO" id="GO:0008610">
    <property type="term" value="P:lipid biosynthetic process"/>
    <property type="evidence" value="ECO:0007669"/>
    <property type="project" value="UniProtKB-ARBA"/>
</dbReference>
<sequence length="6531" mass="699205">MQPDDGFLPATRAQLDIWLAEHAVHTGTEWQLGLFVKIEGAVERDALEWAIRRLLKETEPVRAAFVERDGQVFQKPLEYPGFELEYHNLTRCDDPEREAREMASAIQRSPMAFDGPLFRFALFQTRRDECFFFGACHHIVLDGTGIALVGQRLASLYSAAVSGASIPPSLFGSLADLIHQERDYEASADYLEDAAYWREQLAQQGGPESRWGGEPADDASHEPSASVQLDPGVLDGVEDWCKARGLPRSSVITAACALLVRGWDSEGSDVVLELPVTRRVRPESKTLPGMLSGIVPLVLRVRADATVGSFCEHVDLRIREALQHQRFPVHDLEREARSRDVGGLTNRVSVNFLPASFSLDFGGLAATASLVNVGVVGGFGLVFSSRGDQLLLSTMGGGIEFPHLETADLARRLERVLVAMVGDSSRLLSSVQVLDPVDWDRLGGFGHLEVLGRPIRAASVPELFARQVTRAPEAVAVTAEGRGWTYRELDEASNMLAHLLIECGAGPGECVAVLLERSAAAVVTILGVLKTGAGYLPIDPAHPLARVEFMVSDAAPVAAVSSSGLADRLAGCGVLTVDVGDPRIDCQPCTAVPGGPKPDDIAHIIYTSGTTGTPKGVAVTHGNVTRLFDGLDVGIELSPDQVWSQCSSLAFDYSVWEIWGALLHGGRLVVVPESVTRAPDELHALLVAEGVTVLSQTPSAVGVLADEGLEPAALMVAAEPCPAEVVDRWAPGRVMVNGYGPTETTVYATISAPLVAGPGVVPIGLPVPGAALVVLDAWLRPVPVGVVGELYVAGRGVGVGYVRRPGLTASRFVACPFGPSGLRMYRTGDLVRWAPDGQLQYLGRADEQVKIRGYRIELGEIHAVLAAADGVAQAAVIAREDQPGDKRLVGYITGSADAAQVRATMADRLPAYMVPAAIVVLDALPVTVNGKLDKRALPAPEYIGSGYRAPTTPTEEILAGIYAQVLGLQRVGVDDSFFDLGGDSLSAMRLISTINTTLDAALTVRTLFDTPTVAELAARVGEGADTRDPLVPASRPAVIPLSYAQSRLWFLNRFEGGVATYNMPTAFRIDGQLDVNALAAALDDVIARHEALRTTFPDLDGVPTQRILPAEPGLWRRGGAVVTATQEDEVDTELLELAEHRFELSNEVPIRAKVLALGPDRHVLGIVLHHIAFDGWSLAPMVRDVGLAYAARCQGQAPDWTPLPVQYVDYTLWQQNWLGEESDPNSVLTSQLGYWRRELSDLPEVVSLATDRPRPAMASYHGDEVSLRIDPQTWAGLKAVAAAHNATASMVLQAVMAVLMHRAGVGEDVALGAPIAGRMDAALDELVGFFVNTWVLRATVNPGLRFCEVLEQVRSKALEAYANQDVPFELLVERLNPSRSASHHPLFQVAMVYQNNVRPQVLLDGASVESVAVGTQTAKFDLDIQLREVPVEESTAPFALREMPGEGAGLPMCAGVVTYATDLFDRSTVERLVGWFGRVVEAVVADPAVLVGEVELQDAIEREQVVSGWSGAGMTAPVDLVPELLAAAVKADPGGAAVIDGARVWSYRELDEASNRLARWLIETGVGPERAVGVVMDRCAELVLGWWAVLKAGGVYVPVDPTHPDSRIATVLDAAGAVCVLTCGADVVAGAGERPVLRVDELDLASRSAAPITDDDRWAPLTVDNLAYVIFTSGSTGTPKGVAVSHAGLLGVAGAHRDLFGVAAGERLLMVAAPTFDASVFEWLWAVSSGAALVVAGPDSYAGEALSAVVVDHRVDAALLTPTVLATLDRERVEGRLATLVTGGEACAAELVASWAPGRRMFNAYGPTEASIWVTWSVLRAGESVGIGAPIAGVTALVLDARLGPVAVGVVGELYLAGAGLARGYVGRPDLTADRFVANPFGREGDRMYRSGDLVRWTAAGALEYLGRADAQVKLRGQRLELGEIENTLLACPHVARAAAAVHHSDTGADHLIGYIALTQESTDDHDTEVVDQWQHIYDELYDADIAEAEFGSDFRGWNSSYTGQPIPLSQMHEWRSSAVERILALRPRRVLEIGVGSGLVLSQIAPEAEEYWGTDFSAPTIHALRTAVAARPWGERVKLSAQPADDPEGLPSSYFDTIVINSVVQYFPSAGYLAEVLDTVMELLAPAGTLFVGDIRNHSLQGAFQTGVAVARNQATGAVADADEIRQRVQRAILGEAELLLAPEFFTCWASANPLAGGIAIETKRGESDNELTRYRYDVSVRRSPTPSRSLANAPRRSWTEYAGLSALSEELVAQGSEVLRVCDIPRRGVLGDVIVEQALAAGADLSEALAEAECCDQADGSVTPEQLYRLGTELGYRVAVTWGSGLGTLDAVFLLGAARDCFEPLTDLYLPPNDVRAQSTSANDPHANTKISAVRQHLTERLPDYMVPTHIVVVEEFPLTSSGKIDRKALPKPILAAKAFRAPQTPTEKTVAEVFAEILAMDRVGLDDNFFDSGGDSLIAIRVSARLQAALGVEVPVRYLFDTPTVGGLAACLETNHAVTARPPLREVSRPDAIPLSFAQQRLWFLDQLQGPSPIYNMAVALRLTGSLNAAALEEALRDVVGRHESLRTVFTTVAGQPRQRVLPVERADPGWQTVDTRGWSKERLDEEISAVSRHSFDIAREVPLRATLYRTGQDEHVLVAVVHHIAADGWSVAPLVGDLSGAYAARSMGRAPDWADLPVQYVDYTLWQQDWLGDQSDPNSVISGQLDYWEQALAGLPPRLELPTDRPYPKVADYRGASVVVDWPLGLQQRVARLAREHNATSSMVVQSALAVLLSKLSANTDVAIGIATAGRSDPALDDMVGFFVNTLVLRVDMTGDPSMTEVLGQVRRRGLTAFEHQEVPFEVLVERLNPTRSLTHHPLIQVMLTWQNLPWRSGDPVAGLKLGDVDVVPMPAETLTARMDLVFSLTERFDDAGTATGIGGTVEFRTDVFDAESVELLVRRLERVLETMTGDPLRSLSTMDLLDRSEYAQLDQIANRTALTSTVPEVSIVSLFGQQAARTPGAVALRCRGDELTYRELDEASNRLAHWLTHLGARPGQSVGLLFGRGIEAVVAILAVLKSGAAYLPIDPALPDARIEFMLGDAAPIAVVTTSALADRLAGYGVLVVDAGDPRIDHQPAVVPAAGPGPDDIAYLIYTSGTTGVPKGVAITHRNVTQLVGSMDAALSGPGRVWTQWHSYVFDVSVWDIFGALLHGSRLVIVPEEVAVSPAEFNALLQAERVDVLSQTPSALAMLPPDGLDSTMAVVAGEACPEELVGRWGSGRPMINAYGPTETTVYATISAPLQPDSGAVPIGFPVPGSALFVLDRWLRPVPMGVVGELYVAGSGVGVGYLHRAGLTASRFVACPFGGTEVPGHRMYRTGDLVSWGKDGQLHYLGRADEQVKIRGYRIELGEVQCALADLEGVAQAAVVLREDRAGDPRLVGYVTATSPGAVDLGVARARLADRLPTYMVPAAIVALDAIPLTVNGKLDRRALPAPEYSDATGAYRAPSNLTEEILVGIYAEVLGMDRVGVDDSFFDLGGDSLSAMRLVAAINSGLDAGLTVRSIFDTSTVAELAPLIGGNNQRRVPLASTERPEVVPLSFAQQRLWFLDQLQGPSPIYNMAVALRVEGPLNSDALGRAWADVVARQEALRTVFTAVDGVPRQIVIDAEHADFGWQIIDAEAWPSRQLETAIATAAGHSFDLSVEIPFKATLFRTGTEDHVLVAVAHHIAADGASIAPLVADLAVAYAARCGGQAPDWLPLPVQYADYTLWQRDWLGSDSDADSVIAEQLAYWQQALAGLPERLELPTDRPYPAVADYRGGSVSVAWSADLQQQIARVAREHSATSFMVVQTALAVLLGSVSGSDDVAVGFAIAGRNDPALDELVGFFVNTLVLRVDLGGNPTGAELFGRVRQTCLAAFDHQDVPFEAVVERLNPARSLTHHPLVQVMLTWQRAQSRFAPRLGDAIISPLPVDTHTARMDLAFSLEERYTETGEPAGIGGMVEFRTDVFDISSVEVLVERLEQTLRTLTADPGRPLSSVGIADEVEIASLCTMGNCTVLLQPQAEESVPALFTAQAARLDDAVAISSGGLPMSYREVDESSNRLAHFLISQGVGAGDCVVLAFGRCAEAIVSMLAVLKAGAVYLAVDPGHPASRVEFMLADAAPVAALSSPALGHLLAGSGLPVFEYDDPRVGEQSVSVLPAPDAEDLAYLIYTSGTTGVPKGVAVSHRNLVHLVESMPPDLPANRVWTQCHSYAFDFSVWEIWAALLGGGSLVVVPEEVAAAPRQFQDLIVEQGVTVLTQTPSAVAALDPAGLESVAVLLGGEACPTDVVDRWAPGRVLLNAYGPTEATVYAAISAPLTAGATVVPIGAPVSTAALLVLDRWLRPVPAGVVGELYVAGRGVGVGYVRRSGLTASRFVACPFGGHGARMYRTGDLVRWGGDGQLQYLGRADDQVKIRGYRIELGDIQAALASVDGVDQAAVMVREDSPGQQRLVGYVTETVAGSVDPVVVRARLADRLPGYMVPAAVVVLDGLPLMVSGKLDKRALPAPEYTDLDRYRAPSSPAEEILAEIYARILGLDRVGVDASFFDLGGDSLSAMRLIAAINKAFDTDLAVRTLFDAPTIAQLAPRIDQGATTHPPLTVQPRPAHIPLSYAQSRLWFLNRFEGGVATYNVPIALRINGSLDVEALDAALDDVITRHESLRTVFPDVDGAPSQDVLPALPGMWRRSGTVVESTTDIDVAVELVAMAGYRFDLSTEIPIRMRIFQETPDRHLVAIVVHHIAFDGWSVAPMVRDIGAAYAARCRGQAPQWAPLPVQYADYTLWQQDWLGDEADPDSVIAAQLGYWRQELADLPEVVSLPADRPRPPVPSYQGDLVELRIEPATWASVKALAAAHNATVSMVLQAVTAVVLQRAGAGEDVALGAPIAGRTDPALDDLVGFFVNTWVLRVGVGSGLRFSEVLEQVRHKALEAYANQDVPFELLVERLNPTRSASHHPLFQVLMVFQNNVRPAGMEMEGITVEPLAADTGTAKFDLDIQLSEMPGDAPDSPVAVGTVSYATDLFDRSSIERLVTWLGRMLEAVSADSSIIVGEVDLLSNGEREMVLEGWSGTNNRSFVGHGSEVLTAAVREHPGTVAVIDGVRELSYRELDEVSNRLARVLIGAGVGPERAVGVAMGRCLESVVAWWAVLKAGGVYVPVDRSHPDARIAALLDGVGAICVLTMGADCVGGAGERPVVRLDDLGLEGWSAAAVSDADRLAPVGVDDGAYVIFTSGSTGTPKGVVVSHCGLLGWAEAQRDTFGLGPQSRVLMVSAPTFDASVGEWLMATASGAALVVAPPDCYAGEALTGLLREHRVDAAVLTPTVLGTLDRSQLDHLGTVVAVGEAVPTALVDAWAPGRSMFNGYGPSETTIWVTCAELSPGQPVRIGAPLPGVTALVLDARLHPAPVGVVGELYLGGPAVARGYVGRPGLTAERFVANPFGVAGERLYRSGDLVRWTPLGTLEYLGRADAQIKLRGQRIELGEIENTLLSCPQVARAAVTVHHSETGTDHLIGYVALEHSSTADRDAEVVDQWQQIYDELYDAESASEFGGDFRGWNSSYTGAPIPMTDMREWQNATLERIRALAPRRVLEIGVGSGLLLAHLAPQCEQYWGTDFSAPTIQSLRRAVAAQPWGERVRLWTQPAHVTGELPRAYFDTIIINSVVQYFPNAAYLAEVLDNAVELLAPGGAVFIGDIRNHTLQGAFQTGVALARTETSDTDEIRQRVQRAVVGEPELLLAPEFFTTWAAGNEAVGALDIQVKRGDADNELTRYRYDVAIRKGPVSACSLAAVPQRDWATCAGLSGLHTELTAQRPRAVRVTAIPRAGVITNVAQEQALASGAPLADVRACAGPGAFTAEQLHRLGEEIGYRVAVTWGAHPGTVDAVFIDATISGHGSILTDVYSVPTGARRPAGYANDPDTNTKISAVRQQLGELLPDYMVPTHIMVLNEFPLTTSGKIDRKALPEPVFAAKTFRAAQSPTGKTVADVFAEVLGLDQVGLDDDFFALGGDSLIAIRVTARLQAALGMDVPVRYLFDAPTVGGLADYLDAHRAEATRPPLQVMPRPEHVPLSFAQQRLWFFEQLQGPSPIYNMAVALRLSGNLDAAALGHALGDVVGRHESLRTVFVASDGVPHQVVIPVEEADFGWQVVHADGWLESQMEAAIAAAACHSFDLASDIPMRATLFRTATDEHLLVAVVHHIAGDGWSVTPLVSDLAAAYAARSQGLGPQWGPLPVQYADYTLWQRDWLGDEKDPDSVISGQLAYWEQALAGLPERLELPTDRPYPPVADYRGDSVAVDWPAELQQRVGRLAREHNATSFMVMQAALAVLLSKLGATNDVAVGIATAGRGDPALDELVGFFVNTLVLRVDLTGDPTVGELLGQVRQRSLAAFEHQDVPFEMLVERLNPPRSLTHHPLIQVILAWQNLPWQHGGGSAGGLSLGDVQISPLPADTHTARMDLVFSLAERFDETGEPAGIGGTVEFRTDVFDARSIERLAERLRRVLVALTAEMGAEDDH</sequence>
<dbReference type="UniPathway" id="UPA00011"/>
<dbReference type="Pfam" id="PF00668">
    <property type="entry name" value="Condensation"/>
    <property type="match status" value="6"/>
</dbReference>
<dbReference type="CDD" id="cd05930">
    <property type="entry name" value="A_NRPS"/>
    <property type="match status" value="1"/>
</dbReference>
<keyword evidence="9" id="KW-1185">Reference proteome</keyword>
<dbReference type="Gene3D" id="3.30.300.30">
    <property type="match status" value="7"/>
</dbReference>
<dbReference type="InterPro" id="IPR010071">
    <property type="entry name" value="AA_adenyl_dom"/>
</dbReference>
<dbReference type="GO" id="GO:0031177">
    <property type="term" value="F:phosphopantetheine binding"/>
    <property type="evidence" value="ECO:0007669"/>
    <property type="project" value="InterPro"/>
</dbReference>
<dbReference type="GO" id="GO:0072330">
    <property type="term" value="P:monocarboxylic acid biosynthetic process"/>
    <property type="evidence" value="ECO:0007669"/>
    <property type="project" value="UniProtKB-ARBA"/>
</dbReference>
<dbReference type="InterPro" id="IPR001242">
    <property type="entry name" value="Condensation_dom"/>
</dbReference>
<name>A0A3S4VDS0_MYCCI</name>
<feature type="domain" description="Carrier" evidence="7">
    <location>
        <begin position="2424"/>
        <end position="2499"/>
    </location>
</feature>
<dbReference type="Proteomes" id="UP000282551">
    <property type="component" value="Chromosome"/>
</dbReference>
<dbReference type="Gene3D" id="3.40.50.980">
    <property type="match status" value="2"/>
</dbReference>
<proteinExistence type="inferred from homology"/>
<organism evidence="8 9">
    <name type="scientific">Mycolicibacterium chitae</name>
    <name type="common">Mycobacterium chitae</name>
    <dbReference type="NCBI Taxonomy" id="1792"/>
    <lineage>
        <taxon>Bacteria</taxon>
        <taxon>Bacillati</taxon>
        <taxon>Actinomycetota</taxon>
        <taxon>Actinomycetes</taxon>
        <taxon>Mycobacteriales</taxon>
        <taxon>Mycobacteriaceae</taxon>
        <taxon>Mycolicibacterium</taxon>
    </lineage>
</organism>
<evidence type="ECO:0000256" key="6">
    <source>
        <dbReference type="SAM" id="MobiDB-lite"/>
    </source>
</evidence>
<dbReference type="Gene3D" id="3.40.50.12780">
    <property type="entry name" value="N-terminal domain of ligase-like"/>
    <property type="match status" value="4"/>
</dbReference>
<dbReference type="Gene3D" id="1.10.1200.10">
    <property type="entry name" value="ACP-like"/>
    <property type="match status" value="5"/>
</dbReference>
<protein>
    <submittedName>
        <fullName evidence="8">Dimodular nonribosomal peptide synthetase</fullName>
    </submittedName>
</protein>
<dbReference type="NCBIfam" id="NF003417">
    <property type="entry name" value="PRK04813.1"/>
    <property type="match status" value="7"/>
</dbReference>
<dbReference type="InterPro" id="IPR020806">
    <property type="entry name" value="PKS_PP-bd"/>
</dbReference>
<dbReference type="Pfam" id="PF08242">
    <property type="entry name" value="Methyltransf_12"/>
    <property type="match status" value="2"/>
</dbReference>
<feature type="domain" description="Carrier" evidence="7">
    <location>
        <begin position="3489"/>
        <end position="3564"/>
    </location>
</feature>
<dbReference type="InterPro" id="IPR020845">
    <property type="entry name" value="AMP-binding_CS"/>
</dbReference>
<dbReference type="InterPro" id="IPR045851">
    <property type="entry name" value="AMP-bd_C_sf"/>
</dbReference>
<dbReference type="FunFam" id="3.40.50.12780:FF:000012">
    <property type="entry name" value="Non-ribosomal peptide synthetase"/>
    <property type="match status" value="4"/>
</dbReference>
<dbReference type="FunFam" id="3.40.50.980:FF:000001">
    <property type="entry name" value="Non-ribosomal peptide synthetase"/>
    <property type="match status" value="4"/>
</dbReference>
<dbReference type="SUPFAM" id="SSF47336">
    <property type="entry name" value="ACP-like"/>
    <property type="match status" value="5"/>
</dbReference>
<dbReference type="InterPro" id="IPR029063">
    <property type="entry name" value="SAM-dependent_MTases_sf"/>
</dbReference>
<dbReference type="FunFam" id="1.10.1200.10:FF:000005">
    <property type="entry name" value="Nonribosomal peptide synthetase 1"/>
    <property type="match status" value="3"/>
</dbReference>
<dbReference type="InterPro" id="IPR013217">
    <property type="entry name" value="Methyltransf_12"/>
</dbReference>
<dbReference type="SMART" id="SM01294">
    <property type="entry name" value="PKS_PP_betabranch"/>
    <property type="match status" value="1"/>
</dbReference>
<dbReference type="PANTHER" id="PTHR45527">
    <property type="entry name" value="NONRIBOSOMAL PEPTIDE SYNTHETASE"/>
    <property type="match status" value="1"/>
</dbReference>
<keyword evidence="3" id="KW-0596">Phosphopantetheine</keyword>
<comment type="similarity">
    <text evidence="2">Belongs to the ATP-dependent AMP-binding enzyme family.</text>
</comment>
<dbReference type="SUPFAM" id="SSF53335">
    <property type="entry name" value="S-adenosyl-L-methionine-dependent methyltransferases"/>
    <property type="match status" value="2"/>
</dbReference>
<dbReference type="InterPro" id="IPR000873">
    <property type="entry name" value="AMP-dep_synth/lig_dom"/>
</dbReference>
<dbReference type="Pfam" id="PF13193">
    <property type="entry name" value="AMP-binding_C"/>
    <property type="match status" value="3"/>
</dbReference>
<dbReference type="InterPro" id="IPR009081">
    <property type="entry name" value="PP-bd_ACP"/>
</dbReference>
<dbReference type="PROSITE" id="PS00455">
    <property type="entry name" value="AMP_BINDING"/>
    <property type="match status" value="5"/>
</dbReference>
<dbReference type="CDD" id="cd02440">
    <property type="entry name" value="AdoMet_MTases"/>
    <property type="match status" value="2"/>
</dbReference>
<dbReference type="InterPro" id="IPR023213">
    <property type="entry name" value="CAT-like_dom_sf"/>
</dbReference>